<dbReference type="EMBL" id="VEVO01000012">
    <property type="protein sequence ID" value="KAF0033617.1"/>
    <property type="molecule type" value="Genomic_DNA"/>
</dbReference>
<reference evidence="1 2" key="1">
    <citation type="submission" date="2019-06" db="EMBL/GenBank/DDBJ databases">
        <title>Draft genomes of female and male turbot (Scophthalmus maximus).</title>
        <authorList>
            <person name="Xu H."/>
            <person name="Xu X.-W."/>
            <person name="Shao C."/>
            <person name="Chen S."/>
        </authorList>
    </citation>
    <scope>NUCLEOTIDE SEQUENCE [LARGE SCALE GENOMIC DNA]</scope>
    <source>
        <strain evidence="1">Ysfricsl-2016a</strain>
        <tissue evidence="1">Blood</tissue>
    </source>
</reference>
<dbReference type="AlphaFoldDB" id="A0A6A4SK42"/>
<dbReference type="Proteomes" id="UP000438429">
    <property type="component" value="Unassembled WGS sequence"/>
</dbReference>
<accession>A0A6A4SK42</accession>
<name>A0A6A4SK42_SCOMX</name>
<protein>
    <submittedName>
        <fullName evidence="1">Uncharacterized protein</fullName>
    </submittedName>
</protein>
<organism evidence="1 2">
    <name type="scientific">Scophthalmus maximus</name>
    <name type="common">Turbot</name>
    <name type="synonym">Psetta maxima</name>
    <dbReference type="NCBI Taxonomy" id="52904"/>
    <lineage>
        <taxon>Eukaryota</taxon>
        <taxon>Metazoa</taxon>
        <taxon>Chordata</taxon>
        <taxon>Craniata</taxon>
        <taxon>Vertebrata</taxon>
        <taxon>Euteleostomi</taxon>
        <taxon>Actinopterygii</taxon>
        <taxon>Neopterygii</taxon>
        <taxon>Teleostei</taxon>
        <taxon>Neoteleostei</taxon>
        <taxon>Acanthomorphata</taxon>
        <taxon>Carangaria</taxon>
        <taxon>Pleuronectiformes</taxon>
        <taxon>Pleuronectoidei</taxon>
        <taxon>Scophthalmidae</taxon>
        <taxon>Scophthalmus</taxon>
    </lineage>
</organism>
<evidence type="ECO:0000313" key="1">
    <source>
        <dbReference type="EMBL" id="KAF0033617.1"/>
    </source>
</evidence>
<gene>
    <name evidence="1" type="ORF">F2P81_013683</name>
</gene>
<proteinExistence type="predicted"/>
<sequence>MRTLESRFLLLYMIDAESVLFFCTAEKREDADATAEPIKADGGKKCQNYEKNAILPDCLLHRAAKSYKISQLEENKQEWLHPLVCRPAEVPLSKSLGESASEQLYRTAPSAEEDSERIVAYINRVNCFLCFSLCRRQILSGIGLISTLQSRFTAASLSTLRSHRIYHGRTEKQAKNTVGIGGQGHNVMRWELKKNKKITTESGTQSNTRHKVVLPTSSILHGNDMTPPYRTHILYSLQFASTVC</sequence>
<comment type="caution">
    <text evidence="1">The sequence shown here is derived from an EMBL/GenBank/DDBJ whole genome shotgun (WGS) entry which is preliminary data.</text>
</comment>
<evidence type="ECO:0000313" key="2">
    <source>
        <dbReference type="Proteomes" id="UP000438429"/>
    </source>
</evidence>